<feature type="transmembrane region" description="Helical" evidence="1">
    <location>
        <begin position="12"/>
        <end position="34"/>
    </location>
</feature>
<dbReference type="AlphaFoldDB" id="A0A915YG55"/>
<evidence type="ECO:0000256" key="1">
    <source>
        <dbReference type="SAM" id="Phobius"/>
    </source>
</evidence>
<dbReference type="EMBL" id="AP026867">
    <property type="protein sequence ID" value="BDS12539.1"/>
    <property type="molecule type" value="Genomic_DNA"/>
</dbReference>
<keyword evidence="3" id="KW-1185">Reference proteome</keyword>
<keyword evidence="1" id="KW-0812">Transmembrane</keyword>
<accession>A0A915YG55</accession>
<protein>
    <submittedName>
        <fullName evidence="2">Uncharacterized protein</fullName>
    </submittedName>
</protein>
<keyword evidence="1" id="KW-0472">Membrane</keyword>
<evidence type="ECO:0000313" key="2">
    <source>
        <dbReference type="EMBL" id="BDS12539.1"/>
    </source>
</evidence>
<name>A0A915YG55_9BACT</name>
<organism evidence="2 3">
    <name type="scientific">Aureispira anguillae</name>
    <dbReference type="NCBI Taxonomy" id="2864201"/>
    <lineage>
        <taxon>Bacteria</taxon>
        <taxon>Pseudomonadati</taxon>
        <taxon>Bacteroidota</taxon>
        <taxon>Saprospiria</taxon>
        <taxon>Saprospirales</taxon>
        <taxon>Saprospiraceae</taxon>
        <taxon>Aureispira</taxon>
    </lineage>
</organism>
<evidence type="ECO:0000313" key="3">
    <source>
        <dbReference type="Proteomes" id="UP001060919"/>
    </source>
</evidence>
<keyword evidence="1" id="KW-1133">Transmembrane helix</keyword>
<sequence length="39" mass="4562">MYQNCLDWQSLVVLSYSILIFIFNLFINEAIAIAEKIPQ</sequence>
<gene>
    <name evidence="2" type="ORF">AsAng_0032620</name>
</gene>
<dbReference type="Proteomes" id="UP001060919">
    <property type="component" value="Chromosome"/>
</dbReference>
<dbReference type="KEGG" id="aup:AsAng_0032620"/>
<reference evidence="2" key="1">
    <citation type="submission" date="2022-09" db="EMBL/GenBank/DDBJ databases">
        <title>Aureispira anguillicida sp. nov., isolated from Leptocephalus of Japanese eel Anguilla japonica.</title>
        <authorList>
            <person name="Yuasa K."/>
            <person name="Mekata T."/>
            <person name="Ikunari K."/>
        </authorList>
    </citation>
    <scope>NUCLEOTIDE SEQUENCE</scope>
    <source>
        <strain evidence="2">EL160426</strain>
    </source>
</reference>
<proteinExistence type="predicted"/>